<dbReference type="InterPro" id="IPR000092">
    <property type="entry name" value="Polyprenyl_synt"/>
</dbReference>
<dbReference type="InterPro" id="IPR008949">
    <property type="entry name" value="Isoprenoid_synthase_dom_sf"/>
</dbReference>
<dbReference type="Proteomes" id="UP001259572">
    <property type="component" value="Unassembled WGS sequence"/>
</dbReference>
<keyword evidence="9" id="KW-1185">Reference proteome</keyword>
<name>A0ABU3Q7M4_9SPHN</name>
<dbReference type="PROSITE" id="PS00723">
    <property type="entry name" value="POLYPRENYL_SYNTHASE_1"/>
    <property type="match status" value="1"/>
</dbReference>
<evidence type="ECO:0000256" key="5">
    <source>
        <dbReference type="ARBA" id="ARBA00022842"/>
    </source>
</evidence>
<comment type="similarity">
    <text evidence="2 7">Belongs to the FPP/GGPP synthase family.</text>
</comment>
<comment type="caution">
    <text evidence="8">The sequence shown here is derived from an EMBL/GenBank/DDBJ whole genome shotgun (WGS) entry which is preliminary data.</text>
</comment>
<evidence type="ECO:0000256" key="7">
    <source>
        <dbReference type="RuleBase" id="RU004466"/>
    </source>
</evidence>
<protein>
    <submittedName>
        <fullName evidence="8">Polyprenyl synthetase family protein</fullName>
    </submittedName>
</protein>
<dbReference type="SUPFAM" id="SSF48576">
    <property type="entry name" value="Terpenoid synthases"/>
    <property type="match status" value="1"/>
</dbReference>
<evidence type="ECO:0000313" key="8">
    <source>
        <dbReference type="EMBL" id="MDT9598978.1"/>
    </source>
</evidence>
<evidence type="ECO:0000313" key="9">
    <source>
        <dbReference type="Proteomes" id="UP001259572"/>
    </source>
</evidence>
<dbReference type="InterPro" id="IPR033749">
    <property type="entry name" value="Polyprenyl_synt_CS"/>
</dbReference>
<reference evidence="8 9" key="1">
    <citation type="submission" date="2023-05" db="EMBL/GenBank/DDBJ databases">
        <authorList>
            <person name="Guo Y."/>
        </authorList>
    </citation>
    <scope>NUCLEOTIDE SEQUENCE [LARGE SCALE GENOMIC DNA]</scope>
    <source>
        <strain evidence="8 9">GR2756</strain>
    </source>
</reference>
<dbReference type="PANTHER" id="PTHR43281">
    <property type="entry name" value="FARNESYL DIPHOSPHATE SYNTHASE"/>
    <property type="match status" value="1"/>
</dbReference>
<organism evidence="8 9">
    <name type="scientific">Sphingosinicella rhizophila</name>
    <dbReference type="NCBI Taxonomy" id="3050082"/>
    <lineage>
        <taxon>Bacteria</taxon>
        <taxon>Pseudomonadati</taxon>
        <taxon>Pseudomonadota</taxon>
        <taxon>Alphaproteobacteria</taxon>
        <taxon>Sphingomonadales</taxon>
        <taxon>Sphingosinicellaceae</taxon>
        <taxon>Sphingosinicella</taxon>
    </lineage>
</organism>
<dbReference type="SFLD" id="SFLDG01017">
    <property type="entry name" value="Polyprenyl_Transferase_Like"/>
    <property type="match status" value="1"/>
</dbReference>
<keyword evidence="6" id="KW-0414">Isoprene biosynthesis</keyword>
<keyword evidence="3 7" id="KW-0808">Transferase</keyword>
<proteinExistence type="inferred from homology"/>
<dbReference type="RefSeq" id="WP_315725493.1">
    <property type="nucleotide sequence ID" value="NZ_JAVUPU010000003.1"/>
</dbReference>
<dbReference type="Gene3D" id="1.10.600.10">
    <property type="entry name" value="Farnesyl Diphosphate Synthase"/>
    <property type="match status" value="1"/>
</dbReference>
<dbReference type="EMBL" id="JAVUPU010000003">
    <property type="protein sequence ID" value="MDT9598978.1"/>
    <property type="molecule type" value="Genomic_DNA"/>
</dbReference>
<comment type="cofactor">
    <cofactor evidence="1">
        <name>Mg(2+)</name>
        <dbReference type="ChEBI" id="CHEBI:18420"/>
    </cofactor>
</comment>
<dbReference type="PROSITE" id="PS00444">
    <property type="entry name" value="POLYPRENYL_SYNTHASE_2"/>
    <property type="match status" value="1"/>
</dbReference>
<keyword evidence="5" id="KW-0460">Magnesium</keyword>
<dbReference type="SFLD" id="SFLDS00005">
    <property type="entry name" value="Isoprenoid_Synthase_Type_I"/>
    <property type="match status" value="1"/>
</dbReference>
<dbReference type="PANTHER" id="PTHR43281:SF1">
    <property type="entry name" value="FARNESYL DIPHOSPHATE SYNTHASE"/>
    <property type="match status" value="1"/>
</dbReference>
<accession>A0ABU3Q7M4</accession>
<gene>
    <name evidence="8" type="ORF">RQX22_08450</name>
</gene>
<dbReference type="NCBIfam" id="NF045485">
    <property type="entry name" value="FPPsyn"/>
    <property type="match status" value="1"/>
</dbReference>
<evidence type="ECO:0000256" key="1">
    <source>
        <dbReference type="ARBA" id="ARBA00001946"/>
    </source>
</evidence>
<evidence type="ECO:0000256" key="6">
    <source>
        <dbReference type="ARBA" id="ARBA00023229"/>
    </source>
</evidence>
<dbReference type="InterPro" id="IPR053378">
    <property type="entry name" value="Prenyl_diphosphate_synthase"/>
</dbReference>
<dbReference type="Pfam" id="PF00348">
    <property type="entry name" value="polyprenyl_synt"/>
    <property type="match status" value="1"/>
</dbReference>
<evidence type="ECO:0000256" key="3">
    <source>
        <dbReference type="ARBA" id="ARBA00022679"/>
    </source>
</evidence>
<evidence type="ECO:0000256" key="2">
    <source>
        <dbReference type="ARBA" id="ARBA00006706"/>
    </source>
</evidence>
<evidence type="ECO:0000256" key="4">
    <source>
        <dbReference type="ARBA" id="ARBA00022723"/>
    </source>
</evidence>
<keyword evidence="4" id="KW-0479">Metal-binding</keyword>
<sequence length="301" mass="31903">MLHAAAGAFTLKPEMERVAADIDHLFDQALRPACHSNRLCDAMRYAAMGGGKRMRPLLVLASASLFGVSRGEALRAGLAVEAIHVHSLIHDDLPCMDDDDLRRGKPSVHCAFDEATAVLAGDALMALAFETLADARTHNDPGVRADLIARLAAAAGPSGMAGGQMLDLLADHQRVESADIVRIQILKTGALIGWCLDAGAVMGRAAPVLARRLATYANCLGLAFQIADDLLDAEGDEAKIGKRVGKDAGQGKASFVSLFGIAGARRRADHLVAKAIRQLQGFGRDADLLRAIARYAIARDR</sequence>
<dbReference type="CDD" id="cd00685">
    <property type="entry name" value="Trans_IPPS_HT"/>
    <property type="match status" value="1"/>
</dbReference>